<organism evidence="2 3">
    <name type="scientific">Extremus antarcticus</name>
    <dbReference type="NCBI Taxonomy" id="702011"/>
    <lineage>
        <taxon>Eukaryota</taxon>
        <taxon>Fungi</taxon>
        <taxon>Dikarya</taxon>
        <taxon>Ascomycota</taxon>
        <taxon>Pezizomycotina</taxon>
        <taxon>Dothideomycetes</taxon>
        <taxon>Dothideomycetidae</taxon>
        <taxon>Mycosphaerellales</taxon>
        <taxon>Extremaceae</taxon>
        <taxon>Extremus</taxon>
    </lineage>
</organism>
<dbReference type="InterPro" id="IPR029058">
    <property type="entry name" value="AB_hydrolase_fold"/>
</dbReference>
<gene>
    <name evidence="2" type="ORF">LTR09_012589</name>
</gene>
<evidence type="ECO:0000313" key="3">
    <source>
        <dbReference type="Proteomes" id="UP001271007"/>
    </source>
</evidence>
<dbReference type="AlphaFoldDB" id="A0AAJ0D518"/>
<evidence type="ECO:0000313" key="2">
    <source>
        <dbReference type="EMBL" id="KAK3045878.1"/>
    </source>
</evidence>
<dbReference type="SUPFAM" id="SSF53474">
    <property type="entry name" value="alpha/beta-Hydrolases"/>
    <property type="match status" value="1"/>
</dbReference>
<dbReference type="EMBL" id="JAWDJX010000139">
    <property type="protein sequence ID" value="KAK3045878.1"/>
    <property type="molecule type" value="Genomic_DNA"/>
</dbReference>
<dbReference type="InterPro" id="IPR050471">
    <property type="entry name" value="AB_hydrolase"/>
</dbReference>
<reference evidence="2" key="1">
    <citation type="submission" date="2023-04" db="EMBL/GenBank/DDBJ databases">
        <title>Black Yeasts Isolated from many extreme environments.</title>
        <authorList>
            <person name="Coleine C."/>
            <person name="Stajich J.E."/>
            <person name="Selbmann L."/>
        </authorList>
    </citation>
    <scope>NUCLEOTIDE SEQUENCE</scope>
    <source>
        <strain evidence="2">CCFEE 5312</strain>
    </source>
</reference>
<dbReference type="InterPro" id="IPR000073">
    <property type="entry name" value="AB_hydrolase_1"/>
</dbReference>
<sequence>MSSPTSQSFEPTYSSVHNEGAVLRVWSQGNGPLLILIPGGGGTGEGFNKSIPLLSKSYMVVTYDRRGNGKSTVAKPRILNPMESARDIVAIIKAMGCAKASLFGTSSGGIFALQVAQSYPEYVENVVVHEIPIVSILPEEHIHRVDSAYEVFQTYLEKGAEAALRVFRASLSGKTPEPALDGPVDPNAPPHRLEYFFRYEFIVFMTYTPNLSRVKACGVPVATAEGIGSKGVFHAISAQVQSEMMDCRHVVWSGAHAPFLEDPERFVEELHGTIQMLQA</sequence>
<dbReference type="GO" id="GO:0004806">
    <property type="term" value="F:triacylglycerol lipase activity"/>
    <property type="evidence" value="ECO:0007669"/>
    <property type="project" value="TreeGrafter"/>
</dbReference>
<dbReference type="PANTHER" id="PTHR43433:SF5">
    <property type="entry name" value="AB HYDROLASE-1 DOMAIN-CONTAINING PROTEIN"/>
    <property type="match status" value="1"/>
</dbReference>
<comment type="caution">
    <text evidence="2">The sequence shown here is derived from an EMBL/GenBank/DDBJ whole genome shotgun (WGS) entry which is preliminary data.</text>
</comment>
<name>A0AAJ0D518_9PEZI</name>
<proteinExistence type="predicted"/>
<feature type="domain" description="AB hydrolase-1" evidence="1">
    <location>
        <begin position="32"/>
        <end position="177"/>
    </location>
</feature>
<accession>A0AAJ0D518</accession>
<evidence type="ECO:0000259" key="1">
    <source>
        <dbReference type="Pfam" id="PF00561"/>
    </source>
</evidence>
<protein>
    <recommendedName>
        <fullName evidence="1">AB hydrolase-1 domain-containing protein</fullName>
    </recommendedName>
</protein>
<dbReference type="PANTHER" id="PTHR43433">
    <property type="entry name" value="HYDROLASE, ALPHA/BETA FOLD FAMILY PROTEIN"/>
    <property type="match status" value="1"/>
</dbReference>
<dbReference type="GO" id="GO:0046503">
    <property type="term" value="P:glycerolipid catabolic process"/>
    <property type="evidence" value="ECO:0007669"/>
    <property type="project" value="TreeGrafter"/>
</dbReference>
<dbReference type="Pfam" id="PF00561">
    <property type="entry name" value="Abhydrolase_1"/>
    <property type="match status" value="1"/>
</dbReference>
<keyword evidence="3" id="KW-1185">Reference proteome</keyword>
<dbReference type="Proteomes" id="UP001271007">
    <property type="component" value="Unassembled WGS sequence"/>
</dbReference>
<dbReference type="Gene3D" id="3.40.50.1820">
    <property type="entry name" value="alpha/beta hydrolase"/>
    <property type="match status" value="1"/>
</dbReference>